<gene>
    <name evidence="5" type="ORF">QEZ52_01190</name>
</gene>
<accession>A0ABZ2XSW5</accession>
<protein>
    <submittedName>
        <fullName evidence="5">Nucleotidyltransferase family protein</fullName>
    </submittedName>
</protein>
<dbReference type="PANTHER" id="PTHR43584">
    <property type="entry name" value="NUCLEOTIDYL TRANSFERASE"/>
    <property type="match status" value="1"/>
</dbReference>
<dbReference type="InterPro" id="IPR050065">
    <property type="entry name" value="GlmU-like"/>
</dbReference>
<dbReference type="Proteomes" id="UP001623232">
    <property type="component" value="Chromosome"/>
</dbReference>
<evidence type="ECO:0000313" key="6">
    <source>
        <dbReference type="Proteomes" id="UP001623232"/>
    </source>
</evidence>
<keyword evidence="1" id="KW-0808">Transferase</keyword>
<reference evidence="5 6" key="1">
    <citation type="submission" date="2023-04" db="EMBL/GenBank/DDBJ databases">
        <title>Complete genome sequence of Alisedimentitalea scapharcae.</title>
        <authorList>
            <person name="Rong J.-C."/>
            <person name="Yi M.-L."/>
            <person name="Zhao Q."/>
        </authorList>
    </citation>
    <scope>NUCLEOTIDE SEQUENCE [LARGE SCALE GENOMIC DNA]</scope>
    <source>
        <strain evidence="5 6">KCTC 42119</strain>
    </source>
</reference>
<dbReference type="Pfam" id="PF12804">
    <property type="entry name" value="NTP_transf_3"/>
    <property type="match status" value="1"/>
</dbReference>
<dbReference type="RefSeq" id="WP_406647230.1">
    <property type="nucleotide sequence ID" value="NZ_CP123584.1"/>
</dbReference>
<evidence type="ECO:0000259" key="4">
    <source>
        <dbReference type="Pfam" id="PF12804"/>
    </source>
</evidence>
<keyword evidence="2" id="KW-0548">Nucleotidyltransferase</keyword>
<feature type="domain" description="MobA-like NTP transferase" evidence="4">
    <location>
        <begin position="7"/>
        <end position="122"/>
    </location>
</feature>
<evidence type="ECO:0000256" key="2">
    <source>
        <dbReference type="ARBA" id="ARBA00022695"/>
    </source>
</evidence>
<evidence type="ECO:0000313" key="5">
    <source>
        <dbReference type="EMBL" id="WZK89195.1"/>
    </source>
</evidence>
<dbReference type="InterPro" id="IPR029044">
    <property type="entry name" value="Nucleotide-diphossugar_trans"/>
</dbReference>
<sequence>MTLPVMLFAAGFGTRMRDLTRDRPKPLIKVDDCPLIDHTLGIARAVNPPRIVANTHYKPQMLADHLVPQGVIISEEQPDILDTGGGLRAALPVLGHGPIVTMNTDAIWSGPNPVQLALDMWNPDCMDALLVCVPMEQALGRQSGGDFSSDEHGRAFRGGNLVYGGVQILNPEGLYDIPDRVFSLNILWNAISAKNRLYCAKYPGKWCDVGHPEGIPLAETLLRQSDV</sequence>
<name>A0ABZ2XSW5_9RHOB</name>
<keyword evidence="6" id="KW-1185">Reference proteome</keyword>
<dbReference type="EMBL" id="CP123584">
    <property type="protein sequence ID" value="WZK89195.1"/>
    <property type="molecule type" value="Genomic_DNA"/>
</dbReference>
<proteinExistence type="predicted"/>
<dbReference type="InterPro" id="IPR025877">
    <property type="entry name" value="MobA-like_NTP_Trfase"/>
</dbReference>
<dbReference type="Gene3D" id="3.90.550.10">
    <property type="entry name" value="Spore Coat Polysaccharide Biosynthesis Protein SpsA, Chain A"/>
    <property type="match status" value="1"/>
</dbReference>
<evidence type="ECO:0000256" key="1">
    <source>
        <dbReference type="ARBA" id="ARBA00022679"/>
    </source>
</evidence>
<dbReference type="PANTHER" id="PTHR43584:SF8">
    <property type="entry name" value="N-ACETYLMURAMATE ALPHA-1-PHOSPHATE URIDYLYLTRANSFERASE"/>
    <property type="match status" value="1"/>
</dbReference>
<organism evidence="5 6">
    <name type="scientific">Aliisedimentitalea scapharcae</name>
    <dbReference type="NCBI Taxonomy" id="1524259"/>
    <lineage>
        <taxon>Bacteria</taxon>
        <taxon>Pseudomonadati</taxon>
        <taxon>Pseudomonadota</taxon>
        <taxon>Alphaproteobacteria</taxon>
        <taxon>Rhodobacterales</taxon>
        <taxon>Roseobacteraceae</taxon>
        <taxon>Aliisedimentitalea</taxon>
    </lineage>
</organism>
<keyword evidence="3" id="KW-0460">Magnesium</keyword>
<dbReference type="CDD" id="cd06422">
    <property type="entry name" value="NTP_transferase_like_1"/>
    <property type="match status" value="1"/>
</dbReference>
<evidence type="ECO:0000256" key="3">
    <source>
        <dbReference type="ARBA" id="ARBA00022842"/>
    </source>
</evidence>
<dbReference type="SUPFAM" id="SSF53448">
    <property type="entry name" value="Nucleotide-diphospho-sugar transferases"/>
    <property type="match status" value="1"/>
</dbReference>